<dbReference type="EMBL" id="CADCVT010000246">
    <property type="protein sequence ID" value="CAA9509370.1"/>
    <property type="molecule type" value="Genomic_DNA"/>
</dbReference>
<organism evidence="2">
    <name type="scientific">uncultured Solirubrobacteraceae bacterium</name>
    <dbReference type="NCBI Taxonomy" id="1162706"/>
    <lineage>
        <taxon>Bacteria</taxon>
        <taxon>Bacillati</taxon>
        <taxon>Actinomycetota</taxon>
        <taxon>Thermoleophilia</taxon>
        <taxon>Solirubrobacterales</taxon>
        <taxon>Solirubrobacteraceae</taxon>
        <taxon>environmental samples</taxon>
    </lineage>
</organism>
<gene>
    <name evidence="2" type="ORF">AVDCRST_MAG85-2242</name>
</gene>
<sequence length="112" mass="12108">MAKKSTSKSDELFELLRARGLRKRAARALSDAATTARGGSNASQATAKKLIGDLRGLADEMEDRVTGRQAKRQEAAKKAARTRARNAKARSAAAKKGAATRKRTTRPKTTKR</sequence>
<dbReference type="AlphaFoldDB" id="A0A6J4SZT2"/>
<proteinExistence type="predicted"/>
<protein>
    <submittedName>
        <fullName evidence="2">Uncharacterized protein</fullName>
    </submittedName>
</protein>
<accession>A0A6J4SZT2</accession>
<feature type="compositionally biased region" description="Basic residues" evidence="1">
    <location>
        <begin position="78"/>
        <end position="88"/>
    </location>
</feature>
<feature type="compositionally biased region" description="Basic residues" evidence="1">
    <location>
        <begin position="98"/>
        <end position="112"/>
    </location>
</feature>
<name>A0A6J4SZT2_9ACTN</name>
<feature type="region of interest" description="Disordered" evidence="1">
    <location>
        <begin position="62"/>
        <end position="112"/>
    </location>
</feature>
<feature type="compositionally biased region" description="Basic and acidic residues" evidence="1">
    <location>
        <begin position="62"/>
        <end position="77"/>
    </location>
</feature>
<reference evidence="2" key="1">
    <citation type="submission" date="2020-02" db="EMBL/GenBank/DDBJ databases">
        <authorList>
            <person name="Meier V. D."/>
        </authorList>
    </citation>
    <scope>NUCLEOTIDE SEQUENCE</scope>
    <source>
        <strain evidence="2">AVDCRST_MAG85</strain>
    </source>
</reference>
<evidence type="ECO:0000256" key="1">
    <source>
        <dbReference type="SAM" id="MobiDB-lite"/>
    </source>
</evidence>
<evidence type="ECO:0000313" key="2">
    <source>
        <dbReference type="EMBL" id="CAA9509370.1"/>
    </source>
</evidence>